<gene>
    <name evidence="1" type="ordered locus">BMEA_B0814</name>
</gene>
<proteinExistence type="predicted"/>
<dbReference type="KEGG" id="bmi:BMEA_B0814"/>
<evidence type="ECO:0000313" key="1">
    <source>
        <dbReference type="EMBL" id="ACO02615.1"/>
    </source>
</evidence>
<name>C0RLY2_BRUMB</name>
<dbReference type="Proteomes" id="UP000001748">
    <property type="component" value="Chromosome II"/>
</dbReference>
<dbReference type="EMBL" id="CP001489">
    <property type="protein sequence ID" value="ACO02615.1"/>
    <property type="molecule type" value="Genomic_DNA"/>
</dbReference>
<sequence>MLGTGERARLLTDIHRTLSRLNNDQIDRAAKMLKAFAG</sequence>
<reference evidence="2" key="1">
    <citation type="submission" date="2009-03" db="EMBL/GenBank/DDBJ databases">
        <title>Brucella melitensis ATCC 23457 whole genome shotgun sequencing project.</title>
        <authorList>
            <person name="Setubal J.C."/>
            <person name="Boyle S."/>
            <person name="Crasta O.R."/>
            <person name="Gillespie J.J."/>
            <person name="Kenyon R.W."/>
            <person name="Lu J."/>
            <person name="Mane S."/>
            <person name="Nagrani S."/>
            <person name="Shallom J.M."/>
            <person name="Shallom S."/>
            <person name="Shukla M."/>
            <person name="Snyder E.E."/>
            <person name="Sobral B.W."/>
            <person name="Wattam A.R."/>
            <person name="Will R."/>
            <person name="Williams K."/>
            <person name="Yoo H."/>
            <person name="Munk C."/>
            <person name="Tapia R."/>
            <person name="Han C."/>
            <person name="Detter J.C."/>
            <person name="Bruce D."/>
            <person name="Brettin T.S."/>
        </authorList>
    </citation>
    <scope>NUCLEOTIDE SEQUENCE [LARGE SCALE GENOMIC DNA]</scope>
    <source>
        <strain evidence="2">ATCC 23457</strain>
    </source>
</reference>
<dbReference type="HOGENOM" id="CLU_3325361_0_0_5"/>
<dbReference type="AlphaFoldDB" id="C0RLY2"/>
<organism evidence="1 2">
    <name type="scientific">Brucella melitensis biotype 2 (strain ATCC 23457)</name>
    <dbReference type="NCBI Taxonomy" id="546272"/>
    <lineage>
        <taxon>Bacteria</taxon>
        <taxon>Pseudomonadati</taxon>
        <taxon>Pseudomonadota</taxon>
        <taxon>Alphaproteobacteria</taxon>
        <taxon>Hyphomicrobiales</taxon>
        <taxon>Brucellaceae</taxon>
        <taxon>Brucella/Ochrobactrum group</taxon>
        <taxon>Brucella</taxon>
    </lineage>
</organism>
<evidence type="ECO:0000313" key="2">
    <source>
        <dbReference type="Proteomes" id="UP000001748"/>
    </source>
</evidence>
<accession>C0RLY2</accession>
<protein>
    <submittedName>
        <fullName evidence="1">Uncharacterized protein</fullName>
    </submittedName>
</protein>